<evidence type="ECO:0000313" key="8">
    <source>
        <dbReference type="EMBL" id="KXZ53389.1"/>
    </source>
</evidence>
<sequence length="101" mass="11652">MASHQLVAVRFEVFGKVQKVFFRKHTQQEAQHLGLHGWVENTPQGTVHGEMQGPLDKVRQMKAWLETKGSPQSRIDRAVFSEEAPIQAFTFPAFDIRRKQH</sequence>
<dbReference type="PANTHER" id="PTHR10029">
    <property type="entry name" value="ACYLPHOSPHATASE"/>
    <property type="match status" value="1"/>
</dbReference>
<organism evidence="8 9">
    <name type="scientific">Gonium pectorale</name>
    <name type="common">Green alga</name>
    <dbReference type="NCBI Taxonomy" id="33097"/>
    <lineage>
        <taxon>Eukaryota</taxon>
        <taxon>Viridiplantae</taxon>
        <taxon>Chlorophyta</taxon>
        <taxon>core chlorophytes</taxon>
        <taxon>Chlorophyceae</taxon>
        <taxon>CS clade</taxon>
        <taxon>Chlamydomonadales</taxon>
        <taxon>Volvocaceae</taxon>
        <taxon>Gonium</taxon>
    </lineage>
</organism>
<dbReference type="SUPFAM" id="SSF54975">
    <property type="entry name" value="Acylphosphatase/BLUF domain-like"/>
    <property type="match status" value="1"/>
</dbReference>
<comment type="similarity">
    <text evidence="1 6">Belongs to the acylphosphatase family.</text>
</comment>
<reference evidence="9" key="1">
    <citation type="journal article" date="2016" name="Nat. Commun.">
        <title>The Gonium pectorale genome demonstrates co-option of cell cycle regulation during the evolution of multicellularity.</title>
        <authorList>
            <person name="Hanschen E.R."/>
            <person name="Marriage T.N."/>
            <person name="Ferris P.J."/>
            <person name="Hamaji T."/>
            <person name="Toyoda A."/>
            <person name="Fujiyama A."/>
            <person name="Neme R."/>
            <person name="Noguchi H."/>
            <person name="Minakuchi Y."/>
            <person name="Suzuki M."/>
            <person name="Kawai-Toyooka H."/>
            <person name="Smith D.R."/>
            <person name="Sparks H."/>
            <person name="Anderson J."/>
            <person name="Bakaric R."/>
            <person name="Luria V."/>
            <person name="Karger A."/>
            <person name="Kirschner M.W."/>
            <person name="Durand P.M."/>
            <person name="Michod R.E."/>
            <person name="Nozaki H."/>
            <person name="Olson B.J."/>
        </authorList>
    </citation>
    <scope>NUCLEOTIDE SEQUENCE [LARGE SCALE GENOMIC DNA]</scope>
    <source>
        <strain evidence="9">NIES-2863</strain>
    </source>
</reference>
<feature type="active site" evidence="5">
    <location>
        <position position="41"/>
    </location>
</feature>
<dbReference type="Gene3D" id="3.30.70.100">
    <property type="match status" value="1"/>
</dbReference>
<gene>
    <name evidence="8" type="ORF">GPECTOR_7g1285</name>
</gene>
<keyword evidence="9" id="KW-1185">Reference proteome</keyword>
<dbReference type="Proteomes" id="UP000075714">
    <property type="component" value="Unassembled WGS sequence"/>
</dbReference>
<dbReference type="PANTHER" id="PTHR10029:SF3">
    <property type="entry name" value="ACYLPHOSPHATASE-RELATED"/>
    <property type="match status" value="1"/>
</dbReference>
<dbReference type="EMBL" id="LSYV01000008">
    <property type="protein sequence ID" value="KXZ53389.1"/>
    <property type="molecule type" value="Genomic_DNA"/>
</dbReference>
<evidence type="ECO:0000256" key="6">
    <source>
        <dbReference type="RuleBase" id="RU004168"/>
    </source>
</evidence>
<dbReference type="InterPro" id="IPR001792">
    <property type="entry name" value="Acylphosphatase-like_dom"/>
</dbReference>
<feature type="active site" evidence="5">
    <location>
        <position position="23"/>
    </location>
</feature>
<dbReference type="OrthoDB" id="7961613at2759"/>
<evidence type="ECO:0000256" key="2">
    <source>
        <dbReference type="ARBA" id="ARBA00012150"/>
    </source>
</evidence>
<dbReference type="InterPro" id="IPR036046">
    <property type="entry name" value="Acylphosphatase-like_dom_sf"/>
</dbReference>
<dbReference type="InterPro" id="IPR020456">
    <property type="entry name" value="Acylphosphatase"/>
</dbReference>
<protein>
    <recommendedName>
        <fullName evidence="2 5">acylphosphatase</fullName>
        <ecNumber evidence="2 5">3.6.1.7</ecNumber>
    </recommendedName>
</protein>
<dbReference type="PROSITE" id="PS51160">
    <property type="entry name" value="ACYLPHOSPHATASE_3"/>
    <property type="match status" value="1"/>
</dbReference>
<feature type="domain" description="Acylphosphatase-like" evidence="7">
    <location>
        <begin position="8"/>
        <end position="98"/>
    </location>
</feature>
<keyword evidence="3 5" id="KW-0378">Hydrolase</keyword>
<dbReference type="GO" id="GO:0003998">
    <property type="term" value="F:acylphosphatase activity"/>
    <property type="evidence" value="ECO:0007669"/>
    <property type="project" value="UniProtKB-EC"/>
</dbReference>
<evidence type="ECO:0000256" key="5">
    <source>
        <dbReference type="PROSITE-ProRule" id="PRU00520"/>
    </source>
</evidence>
<dbReference type="FunFam" id="3.30.70.100:FF:000011">
    <property type="entry name" value="Acylphosphatase"/>
    <property type="match status" value="1"/>
</dbReference>
<evidence type="ECO:0000259" key="7">
    <source>
        <dbReference type="PROSITE" id="PS51160"/>
    </source>
</evidence>
<dbReference type="AlphaFoldDB" id="A0A150GU75"/>
<evidence type="ECO:0000256" key="1">
    <source>
        <dbReference type="ARBA" id="ARBA00005614"/>
    </source>
</evidence>
<dbReference type="STRING" id="33097.A0A150GU75"/>
<comment type="catalytic activity">
    <reaction evidence="4 5">
        <text>an acyl phosphate + H2O = a carboxylate + phosphate + H(+)</text>
        <dbReference type="Rhea" id="RHEA:14965"/>
        <dbReference type="ChEBI" id="CHEBI:15377"/>
        <dbReference type="ChEBI" id="CHEBI:15378"/>
        <dbReference type="ChEBI" id="CHEBI:29067"/>
        <dbReference type="ChEBI" id="CHEBI:43474"/>
        <dbReference type="ChEBI" id="CHEBI:59918"/>
        <dbReference type="EC" id="3.6.1.7"/>
    </reaction>
</comment>
<comment type="caution">
    <text evidence="8">The sequence shown here is derived from an EMBL/GenBank/DDBJ whole genome shotgun (WGS) entry which is preliminary data.</text>
</comment>
<accession>A0A150GU75</accession>
<dbReference type="PRINTS" id="PR00112">
    <property type="entry name" value="ACYLPHPHTASE"/>
</dbReference>
<name>A0A150GU75_GONPE</name>
<proteinExistence type="inferred from homology"/>
<dbReference type="Pfam" id="PF00708">
    <property type="entry name" value="Acylphosphatase"/>
    <property type="match status" value="1"/>
</dbReference>
<evidence type="ECO:0000256" key="3">
    <source>
        <dbReference type="ARBA" id="ARBA00022801"/>
    </source>
</evidence>
<dbReference type="EC" id="3.6.1.7" evidence="2 5"/>
<evidence type="ECO:0000313" key="9">
    <source>
        <dbReference type="Proteomes" id="UP000075714"/>
    </source>
</evidence>
<evidence type="ECO:0000256" key="4">
    <source>
        <dbReference type="ARBA" id="ARBA00047645"/>
    </source>
</evidence>